<dbReference type="EMBL" id="BTGU01000190">
    <property type="protein sequence ID" value="GMN64655.1"/>
    <property type="molecule type" value="Genomic_DNA"/>
</dbReference>
<dbReference type="PANTHER" id="PTHR32444">
    <property type="entry name" value="BULB-TYPE LECTIN DOMAIN-CONTAINING PROTEIN"/>
    <property type="match status" value="1"/>
</dbReference>
<dbReference type="Proteomes" id="UP001187192">
    <property type="component" value="Unassembled WGS sequence"/>
</dbReference>
<evidence type="ECO:0000313" key="3">
    <source>
        <dbReference type="EMBL" id="GMN64655.1"/>
    </source>
</evidence>
<dbReference type="InterPro" id="IPR003609">
    <property type="entry name" value="Pan_app"/>
</dbReference>
<sequence length="229" mass="25431">MDISGQIKGFNWQLGYKSHNFDPDQYNNAIFMLTVVHKVAAVKAHCSSVVVYWGDCEASCLNNCSCTAYAYDSRGCSIWTGNLLYLKLLPTYNSNGRTLYLRLAASEIKKQSSVKGKFYIFLFWIITVAVVIPCAACSVYYLRRKKLVSKQGISGSTLGNPAISLCCSEKHERDFLLSGQFREDEKKGIEVPFVVLEIIVAATDNFSEANKLGQGVFGPVYKGKFPGVQ</sequence>
<dbReference type="PROSITE" id="PS50948">
    <property type="entry name" value="PAN"/>
    <property type="match status" value="1"/>
</dbReference>
<protein>
    <recommendedName>
        <fullName evidence="2">Apple domain-containing protein</fullName>
    </recommendedName>
</protein>
<keyword evidence="4" id="KW-1185">Reference proteome</keyword>
<organism evidence="3 4">
    <name type="scientific">Ficus carica</name>
    <name type="common">Common fig</name>
    <dbReference type="NCBI Taxonomy" id="3494"/>
    <lineage>
        <taxon>Eukaryota</taxon>
        <taxon>Viridiplantae</taxon>
        <taxon>Streptophyta</taxon>
        <taxon>Embryophyta</taxon>
        <taxon>Tracheophyta</taxon>
        <taxon>Spermatophyta</taxon>
        <taxon>Magnoliopsida</taxon>
        <taxon>eudicotyledons</taxon>
        <taxon>Gunneridae</taxon>
        <taxon>Pentapetalae</taxon>
        <taxon>rosids</taxon>
        <taxon>fabids</taxon>
        <taxon>Rosales</taxon>
        <taxon>Moraceae</taxon>
        <taxon>Ficeae</taxon>
        <taxon>Ficus</taxon>
    </lineage>
</organism>
<accession>A0AA88J7Z6</accession>
<dbReference type="Gene3D" id="3.30.200.20">
    <property type="entry name" value="Phosphorylase Kinase, domain 1"/>
    <property type="match status" value="1"/>
</dbReference>
<keyword evidence="1" id="KW-0812">Transmembrane</keyword>
<proteinExistence type="predicted"/>
<name>A0AA88J7Z6_FICCA</name>
<gene>
    <name evidence="3" type="ORF">TIFTF001_033735</name>
</gene>
<keyword evidence="1" id="KW-1133">Transmembrane helix</keyword>
<dbReference type="CDD" id="cd01098">
    <property type="entry name" value="PAN_AP_plant"/>
    <property type="match status" value="1"/>
</dbReference>
<reference evidence="3" key="1">
    <citation type="submission" date="2023-07" db="EMBL/GenBank/DDBJ databases">
        <title>draft genome sequence of fig (Ficus carica).</title>
        <authorList>
            <person name="Takahashi T."/>
            <person name="Nishimura K."/>
        </authorList>
    </citation>
    <scope>NUCLEOTIDE SEQUENCE</scope>
</reference>
<comment type="caution">
    <text evidence="3">The sequence shown here is derived from an EMBL/GenBank/DDBJ whole genome shotgun (WGS) entry which is preliminary data.</text>
</comment>
<evidence type="ECO:0000256" key="1">
    <source>
        <dbReference type="SAM" id="Phobius"/>
    </source>
</evidence>
<evidence type="ECO:0000259" key="2">
    <source>
        <dbReference type="PROSITE" id="PS50948"/>
    </source>
</evidence>
<feature type="domain" description="Apple" evidence="2">
    <location>
        <begin position="26"/>
        <end position="104"/>
    </location>
</feature>
<feature type="transmembrane region" description="Helical" evidence="1">
    <location>
        <begin position="118"/>
        <end position="142"/>
    </location>
</feature>
<evidence type="ECO:0000313" key="4">
    <source>
        <dbReference type="Proteomes" id="UP001187192"/>
    </source>
</evidence>
<dbReference type="PANTHER" id="PTHR32444:SF247">
    <property type="entry name" value="OS01G0958200 PROTEIN"/>
    <property type="match status" value="1"/>
</dbReference>
<keyword evidence="1" id="KW-0472">Membrane</keyword>
<dbReference type="AlphaFoldDB" id="A0AA88J7Z6"/>
<dbReference type="Pfam" id="PF08276">
    <property type="entry name" value="PAN_2"/>
    <property type="match status" value="1"/>
</dbReference>
<dbReference type="SMART" id="SM00473">
    <property type="entry name" value="PAN_AP"/>
    <property type="match status" value="1"/>
</dbReference>